<organism evidence="1 2">
    <name type="scientific">Phytophthora megakarya</name>
    <dbReference type="NCBI Taxonomy" id="4795"/>
    <lineage>
        <taxon>Eukaryota</taxon>
        <taxon>Sar</taxon>
        <taxon>Stramenopiles</taxon>
        <taxon>Oomycota</taxon>
        <taxon>Peronosporomycetes</taxon>
        <taxon>Peronosporales</taxon>
        <taxon>Peronosporaceae</taxon>
        <taxon>Phytophthora</taxon>
    </lineage>
</organism>
<dbReference type="OrthoDB" id="272985at2759"/>
<dbReference type="Proteomes" id="UP000198211">
    <property type="component" value="Unassembled WGS sequence"/>
</dbReference>
<keyword evidence="1" id="KW-0067">ATP-binding</keyword>
<comment type="caution">
    <text evidence="1">The sequence shown here is derived from an EMBL/GenBank/DDBJ whole genome shotgun (WGS) entry which is preliminary data.</text>
</comment>
<keyword evidence="1" id="KW-0378">Hydrolase</keyword>
<accession>A0A225V3P0</accession>
<evidence type="ECO:0000313" key="2">
    <source>
        <dbReference type="Proteomes" id="UP000198211"/>
    </source>
</evidence>
<dbReference type="GO" id="GO:0004386">
    <property type="term" value="F:helicase activity"/>
    <property type="evidence" value="ECO:0007669"/>
    <property type="project" value="UniProtKB-KW"/>
</dbReference>
<keyword evidence="2" id="KW-1185">Reference proteome</keyword>
<evidence type="ECO:0000313" key="1">
    <source>
        <dbReference type="EMBL" id="OWY99029.1"/>
    </source>
</evidence>
<keyword evidence="1" id="KW-0547">Nucleotide-binding</keyword>
<protein>
    <submittedName>
        <fullName evidence="1">Helitron helicase</fullName>
    </submittedName>
</protein>
<proteinExistence type="predicted"/>
<keyword evidence="1" id="KW-0347">Helicase</keyword>
<reference evidence="2" key="1">
    <citation type="submission" date="2017-03" db="EMBL/GenBank/DDBJ databases">
        <title>Phytopthora megakarya and P. palmivora, two closely related causual agents of cacao black pod achieved similar genome size and gene model numbers by different mechanisms.</title>
        <authorList>
            <person name="Ali S."/>
            <person name="Shao J."/>
            <person name="Larry D.J."/>
            <person name="Kronmiller B."/>
            <person name="Shen D."/>
            <person name="Strem M.D."/>
            <person name="Melnick R.L."/>
            <person name="Guiltinan M.J."/>
            <person name="Tyler B.M."/>
            <person name="Meinhardt L.W."/>
            <person name="Bailey B.A."/>
        </authorList>
    </citation>
    <scope>NUCLEOTIDE SEQUENCE [LARGE SCALE GENOMIC DNA]</scope>
    <source>
        <strain evidence="2">zdho120</strain>
    </source>
</reference>
<gene>
    <name evidence="1" type="ORF">PHMEG_00030041</name>
</gene>
<dbReference type="AlphaFoldDB" id="A0A225V3P0"/>
<name>A0A225V3P0_9STRA</name>
<sequence>MSSVGRIVNALPQDPDRFFYWLLLCHCMNEYLWSVGDIVYPTFGEATFAIGYLEDNQER</sequence>
<dbReference type="EMBL" id="NBNE01008851">
    <property type="protein sequence ID" value="OWY99029.1"/>
    <property type="molecule type" value="Genomic_DNA"/>
</dbReference>